<reference evidence="1 2" key="1">
    <citation type="submission" date="2013-06" db="EMBL/GenBank/DDBJ databases">
        <title>Whole genome shotgun sequence of Bacillus selenatarsenatis SF-1.</title>
        <authorList>
            <person name="Kuroda M."/>
            <person name="Sei K."/>
            <person name="Yamashita M."/>
            <person name="Ike M."/>
        </authorList>
    </citation>
    <scope>NUCLEOTIDE SEQUENCE [LARGE SCALE GENOMIC DNA]</scope>
    <source>
        <strain evidence="1 2">SF-1</strain>
    </source>
</reference>
<dbReference type="SUPFAM" id="SSF89796">
    <property type="entry name" value="CoA-transferase family III (CaiB/BaiF)"/>
    <property type="match status" value="1"/>
</dbReference>
<dbReference type="EMBL" id="BASE01000120">
    <property type="protein sequence ID" value="GAM16373.1"/>
    <property type="molecule type" value="Genomic_DNA"/>
</dbReference>
<keyword evidence="1" id="KW-0413">Isomerase</keyword>
<dbReference type="InterPro" id="IPR050509">
    <property type="entry name" value="CoA-transferase_III"/>
</dbReference>
<evidence type="ECO:0000313" key="2">
    <source>
        <dbReference type="Proteomes" id="UP000031014"/>
    </source>
</evidence>
<dbReference type="PANTHER" id="PTHR48228">
    <property type="entry name" value="SUCCINYL-COA--D-CITRAMALATE COA-TRANSFERASE"/>
    <property type="match status" value="1"/>
</dbReference>
<dbReference type="PANTHER" id="PTHR48228:SF5">
    <property type="entry name" value="ALPHA-METHYLACYL-COA RACEMASE"/>
    <property type="match status" value="1"/>
</dbReference>
<dbReference type="Gene3D" id="3.30.1540.10">
    <property type="entry name" value="formyl-coa transferase, domain 3"/>
    <property type="match status" value="1"/>
</dbReference>
<name>A0A0A8X8Y6_MESS1</name>
<accession>A0A0A8X8Y6</accession>
<dbReference type="OrthoDB" id="9797653at2"/>
<dbReference type="InterPro" id="IPR044855">
    <property type="entry name" value="CoA-Trfase_III_dom3_sf"/>
</dbReference>
<dbReference type="AlphaFoldDB" id="A0A0A8X8Y6"/>
<dbReference type="Proteomes" id="UP000031014">
    <property type="component" value="Unassembled WGS sequence"/>
</dbReference>
<dbReference type="Pfam" id="PF02515">
    <property type="entry name" value="CoA_transf_3"/>
    <property type="match status" value="1"/>
</dbReference>
<dbReference type="STRING" id="1321606.SAMD00020551_4563"/>
<proteinExistence type="predicted"/>
<dbReference type="Gene3D" id="3.40.50.10540">
    <property type="entry name" value="Crotonobetainyl-coa:carnitine coa-transferase, domain 1"/>
    <property type="match status" value="1"/>
</dbReference>
<evidence type="ECO:0000313" key="1">
    <source>
        <dbReference type="EMBL" id="GAM16373.1"/>
    </source>
</evidence>
<dbReference type="InterPro" id="IPR003673">
    <property type="entry name" value="CoA-Trfase_fam_III"/>
</dbReference>
<gene>
    <name evidence="1" type="ORF">SAMD00020551_4563</name>
</gene>
<protein>
    <submittedName>
        <fullName evidence="1">Alpha-methylacyl-CoA racemase</fullName>
        <ecNumber evidence="1">5.1.99.4</ecNumber>
    </submittedName>
</protein>
<keyword evidence="2" id="KW-1185">Reference proteome</keyword>
<dbReference type="GO" id="GO:0008111">
    <property type="term" value="F:alpha-methylacyl-CoA racemase activity"/>
    <property type="evidence" value="ECO:0007669"/>
    <property type="project" value="UniProtKB-EC"/>
</dbReference>
<dbReference type="EC" id="5.1.99.4" evidence="1"/>
<dbReference type="RefSeq" id="WP_041967978.1">
    <property type="nucleotide sequence ID" value="NZ_BASE01000120.1"/>
</dbReference>
<organism evidence="1 2">
    <name type="scientific">Mesobacillus selenatarsenatis (strain DSM 18680 / JCM 14380 / FERM P-15431 / SF-1)</name>
    <dbReference type="NCBI Taxonomy" id="1321606"/>
    <lineage>
        <taxon>Bacteria</taxon>
        <taxon>Bacillati</taxon>
        <taxon>Bacillota</taxon>
        <taxon>Bacilli</taxon>
        <taxon>Bacillales</taxon>
        <taxon>Bacillaceae</taxon>
        <taxon>Mesobacillus</taxon>
    </lineage>
</organism>
<dbReference type="InterPro" id="IPR023606">
    <property type="entry name" value="CoA-Trfase_III_dom_1_sf"/>
</dbReference>
<comment type="caution">
    <text evidence="1">The sequence shown here is derived from an EMBL/GenBank/DDBJ whole genome shotgun (WGS) entry which is preliminary data.</text>
</comment>
<sequence length="361" mass="39635">MLDGIRIVDFTNYIPGPFATLRLAELGAEVIKVEAPEGDPARDTGEGYVFNAHNRGKKSIVINLKQTEGKMLALDLLARADVVVESFRPGVMDKLGLGYEAVKKVNPGIVYCSVTGYGRNGDMSNLGSHDLNYMSLSGALAQMKDSSGRPVHPTHTFSDYIGGMAASERILAALVARGKTGEGSYHCISLADSMASLMANHVLIEKATGYPNGVSVLNGNVIGYGLYETKDGRYVSLGALEPKFWHTFCQAVGREDWLSEHYSKPENSNPVYIELVDLFKSKTLSQWADFGMKVDCCLTPVLEAGELAHYPYWREKNFVMPEGQIKMHGDLPSYEWAAPPKKGEQAEEILKDWLSLKSSKN</sequence>